<accession>A0ABQ7NVG9</accession>
<reference evidence="1 2" key="1">
    <citation type="submission" date="2021-03" db="EMBL/GenBank/DDBJ databases">
        <authorList>
            <person name="King G.J."/>
            <person name="Bancroft I."/>
            <person name="Baten A."/>
            <person name="Bloomfield J."/>
            <person name="Borpatragohain P."/>
            <person name="He Z."/>
            <person name="Irish N."/>
            <person name="Irwin J."/>
            <person name="Liu K."/>
            <person name="Mauleon R.P."/>
            <person name="Moore J."/>
            <person name="Morris R."/>
            <person name="Ostergaard L."/>
            <person name="Wang B."/>
            <person name="Wells R."/>
        </authorList>
    </citation>
    <scope>NUCLEOTIDE SEQUENCE [LARGE SCALE GENOMIC DNA]</scope>
    <source>
        <strain evidence="1">R-o-18</strain>
        <tissue evidence="1">Leaf</tissue>
    </source>
</reference>
<keyword evidence="2" id="KW-1185">Reference proteome</keyword>
<proteinExistence type="predicted"/>
<dbReference type="Proteomes" id="UP000823674">
    <property type="component" value="Chromosome A01"/>
</dbReference>
<protein>
    <recommendedName>
        <fullName evidence="3">DUF4283 domain-containing protein</fullName>
    </recommendedName>
</protein>
<evidence type="ECO:0000313" key="2">
    <source>
        <dbReference type="Proteomes" id="UP000823674"/>
    </source>
</evidence>
<sequence>MVHDGRVKKRLSKTWKYIKQAMIRKYVSSLPSPEIRENYPWTFSSHVSKEAKRVVPQQGHRSLIHQDQIQPNQRSTVLYDQYQPYEVPKTMEKKNFVSQDTLARHKEKSDKSIFQEKAKSDLLVPNSCVMHLSLSKGIVSGLKEQAFKREEPPGVTFVIDKKMVQDTKLSMLLKEAKPVIKVSHQGKCLTPPRDTSTDVGVLDVWSKNESYMLTEVPRKEPDHKLSHKPPHKWKPKSEQWIVQIPRPMVSSMTDIMNLLLVQNVEIISSYTEESFKEIPPDNLLLLGESIPRETRNVATKFLRTIHLRIDAVTISRSEALSSFEVKTLSRVECDAAVKPVAEMEVDPIPYSASQDANHDICALKMPYLTNKEGPSICKYATLEEDSSPVKRRPEPKPIIGVNRSLSDFHKSEDHEKWSRNYEVMIQSLKPAKPVLQLSQLESNRFNQHQTRHWRPGDHFNQSGGIPEVVSCTITHWIRRILEEVIKLVQNYLWKDWTIFRFNPFQPNQLRPEDIKTKRRI</sequence>
<name>A0ABQ7NVG9_BRACM</name>
<evidence type="ECO:0008006" key="3">
    <source>
        <dbReference type="Google" id="ProtNLM"/>
    </source>
</evidence>
<comment type="caution">
    <text evidence="1">The sequence shown here is derived from an EMBL/GenBank/DDBJ whole genome shotgun (WGS) entry which is preliminary data.</text>
</comment>
<gene>
    <name evidence="1" type="primary">A01g505700.1_BraROA</name>
    <name evidence="1" type="ORF">IGI04_002409</name>
</gene>
<organism evidence="1 2">
    <name type="scientific">Brassica rapa subsp. trilocularis</name>
    <dbReference type="NCBI Taxonomy" id="1813537"/>
    <lineage>
        <taxon>Eukaryota</taxon>
        <taxon>Viridiplantae</taxon>
        <taxon>Streptophyta</taxon>
        <taxon>Embryophyta</taxon>
        <taxon>Tracheophyta</taxon>
        <taxon>Spermatophyta</taxon>
        <taxon>Magnoliopsida</taxon>
        <taxon>eudicotyledons</taxon>
        <taxon>Gunneridae</taxon>
        <taxon>Pentapetalae</taxon>
        <taxon>rosids</taxon>
        <taxon>malvids</taxon>
        <taxon>Brassicales</taxon>
        <taxon>Brassicaceae</taxon>
        <taxon>Brassiceae</taxon>
        <taxon>Brassica</taxon>
    </lineage>
</organism>
<dbReference type="EMBL" id="JADBGQ010000001">
    <property type="protein sequence ID" value="KAG5414842.1"/>
    <property type="molecule type" value="Genomic_DNA"/>
</dbReference>
<evidence type="ECO:0000313" key="1">
    <source>
        <dbReference type="EMBL" id="KAG5414842.1"/>
    </source>
</evidence>